<dbReference type="Pfam" id="PF19087">
    <property type="entry name" value="DUF5776"/>
    <property type="match status" value="1"/>
</dbReference>
<evidence type="ECO:0000256" key="1">
    <source>
        <dbReference type="SAM" id="MobiDB-lite"/>
    </source>
</evidence>
<dbReference type="InterPro" id="IPR041498">
    <property type="entry name" value="Big_6"/>
</dbReference>
<gene>
    <name evidence="4" type="ORF">FD06_GL001388</name>
</gene>
<dbReference type="EMBL" id="AYYQ01000030">
    <property type="protein sequence ID" value="KRM68174.1"/>
    <property type="molecule type" value="Genomic_DNA"/>
</dbReference>
<dbReference type="Gene3D" id="3.10.20.320">
    <property type="entry name" value="Putative peptidoglycan bound protein (lpxtg motif)"/>
    <property type="match status" value="1"/>
</dbReference>
<organism evidence="4 5">
    <name type="scientific">Apilactobacillus ozensis DSM 23829 = JCM 17196</name>
    <dbReference type="NCBI Taxonomy" id="1423781"/>
    <lineage>
        <taxon>Bacteria</taxon>
        <taxon>Bacillati</taxon>
        <taxon>Bacillota</taxon>
        <taxon>Bacilli</taxon>
        <taxon>Lactobacillales</taxon>
        <taxon>Lactobacillaceae</taxon>
        <taxon>Apilactobacillus</taxon>
    </lineage>
</organism>
<evidence type="ECO:0000313" key="4">
    <source>
        <dbReference type="EMBL" id="KRM68174.1"/>
    </source>
</evidence>
<feature type="domain" description="Bacterial Ig" evidence="2">
    <location>
        <begin position="512"/>
        <end position="571"/>
    </location>
</feature>
<accession>A0A0R2ALX7</accession>
<dbReference type="AlphaFoldDB" id="A0A0R2ALX7"/>
<evidence type="ECO:0000259" key="2">
    <source>
        <dbReference type="Pfam" id="PF17936"/>
    </source>
</evidence>
<feature type="region of interest" description="Disordered" evidence="1">
    <location>
        <begin position="596"/>
        <end position="672"/>
    </location>
</feature>
<feature type="domain" description="Bacterial Ig" evidence="2">
    <location>
        <begin position="258"/>
        <end position="307"/>
    </location>
</feature>
<proteinExistence type="predicted"/>
<reference evidence="4 5" key="1">
    <citation type="journal article" date="2015" name="Genome Announc.">
        <title>Expanding the biotechnology potential of lactobacilli through comparative genomics of 213 strains and associated genera.</title>
        <authorList>
            <person name="Sun Z."/>
            <person name="Harris H.M."/>
            <person name="McCann A."/>
            <person name="Guo C."/>
            <person name="Argimon S."/>
            <person name="Zhang W."/>
            <person name="Yang X."/>
            <person name="Jeffery I.B."/>
            <person name="Cooney J.C."/>
            <person name="Kagawa T.F."/>
            <person name="Liu W."/>
            <person name="Song Y."/>
            <person name="Salvetti E."/>
            <person name="Wrobel A."/>
            <person name="Rasinkangas P."/>
            <person name="Parkhill J."/>
            <person name="Rea M.C."/>
            <person name="O'Sullivan O."/>
            <person name="Ritari J."/>
            <person name="Douillard F.P."/>
            <person name="Paul Ross R."/>
            <person name="Yang R."/>
            <person name="Briner A.E."/>
            <person name="Felis G.E."/>
            <person name="de Vos W.M."/>
            <person name="Barrangou R."/>
            <person name="Klaenhammer T.R."/>
            <person name="Caufield P.W."/>
            <person name="Cui Y."/>
            <person name="Zhang H."/>
            <person name="O'Toole P.W."/>
        </authorList>
    </citation>
    <scope>NUCLEOTIDE SEQUENCE [LARGE SCALE GENOMIC DNA]</scope>
    <source>
        <strain evidence="4 5">DSM 23829</strain>
    </source>
</reference>
<sequence>MGDLMFQLKNISTAILTMVISIAIGISAMAQSKTVTNRNEFLSSATFEPQKNNLANDPTENTITSAVYKIRDYDNSYLVTSLDKSDGKNYSMVYENGKISHRIPITNNWQNVGFPNISIKMEKDDDSYALTSNGKGNLISRQRSFYFSNPKQSAFTGWFGYSSGKSVPYNDLDKVNLIVNYVDSKNKNIANSEAYNEYNGQTYKITRFPHMIGEYEYSSAKNTSGYLGNKDVNVNLIYKKVYEIDEHDVELDIPKSGQKYISGHGKPGDEIIITTENNTEIGRGMVDDNGNFKIETNHDLTERELIKARAVTKYKEHEFRGHETNKRVDYSPENHKPKLNIPSANATEVTGRGVENDEIIITDDKNETIGHGKVTDGVFTITTNRPLVEREVIKATPKTIYNGIDYNGDADTKHVDYSPENHTPTLEKMFDESDIVKGNGVENDTIIVKDSNGNELGRGVVNNKDKFSIVVQRPLSELENITAQAETNYNGENKYSYINDRTVEFNSEKHRPSIDKIVKNDNKVIGKGIPNDEITINDNDGDKLGHGNVDENGNFNINTNRPLNEKEIITVNPKTIKDGKTYQGQYNQAIVEFKKTLTPSENTDSDNEEGPDEKNPVDENNVPSKNQNNDNNSYQVVPNRPDSSDNNSNNQKDNGSSDNFDKNNNQSQPAQPNMVIHAIDRINMYKTPNAIQNNIKNIYFKKPINKSPMFKVIKLVKNKHNEQFYLVKDINKKFKTHNEIGFIPVQKGLTNSTYYQNPTKYVTVINPYGIYGYKNPKQMKAVKHYKQGTILRVNKLVKHNLTSRYKLSNGQYITGNRKYVVTGKAHAYNVKTITTKKKVTLYKDVNLKIKKGVLNKHITKRIKYIDYSNRYKHDKHSSKVYAVKGGFIKANKFVKQH</sequence>
<dbReference type="Pfam" id="PF17936">
    <property type="entry name" value="Big_6"/>
    <property type="match status" value="2"/>
</dbReference>
<evidence type="ECO:0000259" key="3">
    <source>
        <dbReference type="Pfam" id="PF19087"/>
    </source>
</evidence>
<feature type="compositionally biased region" description="Low complexity" evidence="1">
    <location>
        <begin position="644"/>
        <end position="658"/>
    </location>
</feature>
<dbReference type="Proteomes" id="UP000052012">
    <property type="component" value="Unassembled WGS sequence"/>
</dbReference>
<feature type="compositionally biased region" description="Polar residues" evidence="1">
    <location>
        <begin position="662"/>
        <end position="671"/>
    </location>
</feature>
<dbReference type="STRING" id="1423781.FD06_GL001388"/>
<comment type="caution">
    <text evidence="4">The sequence shown here is derived from an EMBL/GenBank/DDBJ whole genome shotgun (WGS) entry which is preliminary data.</text>
</comment>
<feature type="compositionally biased region" description="Polar residues" evidence="1">
    <location>
        <begin position="621"/>
        <end position="636"/>
    </location>
</feature>
<keyword evidence="5" id="KW-1185">Reference proteome</keyword>
<protein>
    <submittedName>
        <fullName evidence="4">Uncharacterized protein</fullName>
    </submittedName>
</protein>
<dbReference type="PATRIC" id="fig|1423781.4.peg.1436"/>
<name>A0A0R2ALX7_9LACO</name>
<feature type="domain" description="DUF5776" evidence="3">
    <location>
        <begin position="754"/>
        <end position="820"/>
    </location>
</feature>
<evidence type="ECO:0000313" key="5">
    <source>
        <dbReference type="Proteomes" id="UP000052012"/>
    </source>
</evidence>
<dbReference type="InterPro" id="IPR044081">
    <property type="entry name" value="DUF5776"/>
</dbReference>